<dbReference type="Proteomes" id="UP000230097">
    <property type="component" value="Unassembled WGS sequence"/>
</dbReference>
<dbReference type="AlphaFoldDB" id="A0A2M8DL41"/>
<evidence type="ECO:0000313" key="1">
    <source>
        <dbReference type="EMBL" id="PJB98460.1"/>
    </source>
</evidence>
<gene>
    <name evidence="1" type="ORF">CO078_01895</name>
</gene>
<comment type="caution">
    <text evidence="1">The sequence shown here is derived from an EMBL/GenBank/DDBJ whole genome shotgun (WGS) entry which is preliminary data.</text>
</comment>
<dbReference type="EMBL" id="PFTC01000046">
    <property type="protein sequence ID" value="PJB98460.1"/>
    <property type="molecule type" value="Genomic_DNA"/>
</dbReference>
<evidence type="ECO:0000313" key="2">
    <source>
        <dbReference type="Proteomes" id="UP000230097"/>
    </source>
</evidence>
<sequence>MKLKLEILLFLNEETGKIEPAKIKGLLDKGVQPVFKLTTESGRSIRTTGNHPYLTHQGWQKVTQLKIGDEIAVSNLFLFSREAVDDISQSNGNTHYSSRNIEEKHTLSKCVHSYFENDNAKYKKNKDNIIPRKVPATFIKDIPPTNTFTKALNNKPLATSLQKLDTTFNWLGLENNSINSDDSNLKNSVKSDIQWDKIVSIKYVGKKQVYDIEVEPAKIKGLLDKGVQPVFKLTTESGRSIRTTGNHPYLTPQGWQKVGQLNVSDEIAVPKAGK</sequence>
<reference evidence="2" key="1">
    <citation type="submission" date="2017-09" db="EMBL/GenBank/DDBJ databases">
        <title>Depth-based differentiation of microbial function through sediment-hosted aquifers and enrichment of novel symbionts in the deep terrestrial subsurface.</title>
        <authorList>
            <person name="Probst A.J."/>
            <person name="Ladd B."/>
            <person name="Jarett J.K."/>
            <person name="Geller-Mcgrath D.E."/>
            <person name="Sieber C.M.K."/>
            <person name="Emerson J.B."/>
            <person name="Anantharaman K."/>
            <person name="Thomas B.C."/>
            <person name="Malmstrom R."/>
            <person name="Stieglmeier M."/>
            <person name="Klingl A."/>
            <person name="Woyke T."/>
            <person name="Ryan C.M."/>
            <person name="Banfield J.F."/>
        </authorList>
    </citation>
    <scope>NUCLEOTIDE SEQUENCE [LARGE SCALE GENOMIC DNA]</scope>
</reference>
<dbReference type="CDD" id="cd00081">
    <property type="entry name" value="Hint"/>
    <property type="match status" value="2"/>
</dbReference>
<proteinExistence type="predicted"/>
<dbReference type="Pfam" id="PF14890">
    <property type="entry name" value="Intein_splicing"/>
    <property type="match status" value="1"/>
</dbReference>
<protein>
    <recommendedName>
        <fullName evidence="3">Hint domain-containing protein</fullName>
    </recommendedName>
</protein>
<name>A0A2M8DL41_9BACT</name>
<dbReference type="Gene3D" id="2.170.16.10">
    <property type="entry name" value="Hedgehog/Intein (Hint) domain"/>
    <property type="match status" value="2"/>
</dbReference>
<dbReference type="GO" id="GO:0016539">
    <property type="term" value="P:intein-mediated protein splicing"/>
    <property type="evidence" value="ECO:0007669"/>
    <property type="project" value="InterPro"/>
</dbReference>
<evidence type="ECO:0008006" key="3">
    <source>
        <dbReference type="Google" id="ProtNLM"/>
    </source>
</evidence>
<dbReference type="PROSITE" id="PS50817">
    <property type="entry name" value="INTEIN_N_TER"/>
    <property type="match status" value="2"/>
</dbReference>
<organism evidence="1 2">
    <name type="scientific">Candidatus Nealsonbacteria bacterium CG_4_9_14_0_8_um_filter_36_17</name>
    <dbReference type="NCBI Taxonomy" id="1974693"/>
    <lineage>
        <taxon>Bacteria</taxon>
        <taxon>Candidatus Nealsoniibacteriota</taxon>
    </lineage>
</organism>
<dbReference type="InterPro" id="IPR006141">
    <property type="entry name" value="Intein_N"/>
</dbReference>
<dbReference type="SUPFAM" id="SSF51294">
    <property type="entry name" value="Hedgehog/intein (Hint) domain"/>
    <property type="match status" value="2"/>
</dbReference>
<accession>A0A2M8DL41</accession>
<dbReference type="InterPro" id="IPR036844">
    <property type="entry name" value="Hint_dom_sf"/>
</dbReference>